<dbReference type="InterPro" id="IPR023795">
    <property type="entry name" value="Serpin_CS"/>
</dbReference>
<gene>
    <name evidence="3" type="ORF">Hesp018</name>
</gene>
<feature type="domain" description="Serpin" evidence="2">
    <location>
        <begin position="35"/>
        <end position="407"/>
    </location>
</feature>
<name>S5N346_9ABAC</name>
<keyword evidence="4" id="KW-1185">Reference proteome</keyword>
<dbReference type="SUPFAM" id="SSF56574">
    <property type="entry name" value="Serpins"/>
    <property type="match status" value="1"/>
</dbReference>
<accession>S5N346</accession>
<dbReference type="InterPro" id="IPR000215">
    <property type="entry name" value="Serpin_fam"/>
</dbReference>
<evidence type="ECO:0000256" key="1">
    <source>
        <dbReference type="ARBA" id="ARBA00008009"/>
    </source>
</evidence>
<reference evidence="3 4" key="1">
    <citation type="journal article" date="2013" name="Virus Genes">
        <title>The genome of a baculovirus isolated from Hemileuca sp. encodes a serpin ortholog.</title>
        <authorList>
            <person name="Rohrmann G.F."/>
            <person name="Erlandson M.A."/>
            <person name="Theilmann D.A."/>
        </authorList>
    </citation>
    <scope>NUCLEOTIDE SEQUENCE [LARGE SCALE GENOMIC DNA]</scope>
</reference>
<dbReference type="SMART" id="SM00093">
    <property type="entry name" value="SERPIN"/>
    <property type="match status" value="1"/>
</dbReference>
<dbReference type="OrthoDB" id="4561at10239"/>
<evidence type="ECO:0000259" key="2">
    <source>
        <dbReference type="SMART" id="SM00093"/>
    </source>
</evidence>
<dbReference type="InterPro" id="IPR036186">
    <property type="entry name" value="Serpin_sf"/>
</dbReference>
<dbReference type="GeneID" id="16489420"/>
<dbReference type="SMR" id="S5N346"/>
<dbReference type="GO" id="GO:0005615">
    <property type="term" value="C:extracellular space"/>
    <property type="evidence" value="ECO:0007669"/>
    <property type="project" value="InterPro"/>
</dbReference>
<comment type="similarity">
    <text evidence="1">Belongs to the serpin family. Poxviruses subfamily.</text>
</comment>
<dbReference type="InterPro" id="IPR023796">
    <property type="entry name" value="Serpin_dom"/>
</dbReference>
<dbReference type="Gene3D" id="3.30.497.10">
    <property type="entry name" value="Antithrombin, subunit I, domain 2"/>
    <property type="match status" value="1"/>
</dbReference>
<evidence type="ECO:0000313" key="3">
    <source>
        <dbReference type="EMBL" id="AGR56770.1"/>
    </source>
</evidence>
<dbReference type="RefSeq" id="YP_008378234.1">
    <property type="nucleotide sequence ID" value="NC_021923.1"/>
</dbReference>
<dbReference type="InterPro" id="IPR042185">
    <property type="entry name" value="Serpin_sf_2"/>
</dbReference>
<organism evidence="3 4">
    <name type="scientific">Hemileuca sp. nucleopolyhedrovirus</name>
    <dbReference type="NCBI Taxonomy" id="1367203"/>
    <lineage>
        <taxon>Viruses</taxon>
        <taxon>Viruses incertae sedis</taxon>
        <taxon>Naldaviricetes</taxon>
        <taxon>Lefavirales</taxon>
        <taxon>Baculoviridae</taxon>
        <taxon>Alphabaculovirus</taxon>
        <taxon>Alphabaculovirus heleucae</taxon>
        <taxon>Hemileuca species nucleopolyhedrovirus</taxon>
    </lineage>
</organism>
<dbReference type="PANTHER" id="PTHR11461">
    <property type="entry name" value="SERINE PROTEASE INHIBITOR, SERPIN"/>
    <property type="match status" value="1"/>
</dbReference>
<dbReference type="KEGG" id="vg:16489420"/>
<protein>
    <submittedName>
        <fullName evidence="3">Serpin</fullName>
    </submittedName>
</protein>
<dbReference type="Proteomes" id="UP000203768">
    <property type="component" value="Segment"/>
</dbReference>
<dbReference type="GO" id="GO:0004867">
    <property type="term" value="F:serine-type endopeptidase inhibitor activity"/>
    <property type="evidence" value="ECO:0007669"/>
    <property type="project" value="InterPro"/>
</dbReference>
<dbReference type="Pfam" id="PF00079">
    <property type="entry name" value="Serpin"/>
    <property type="match status" value="1"/>
</dbReference>
<dbReference type="EMBL" id="KF158713">
    <property type="protein sequence ID" value="AGR56770.1"/>
    <property type="molecule type" value="Genomic_DNA"/>
</dbReference>
<evidence type="ECO:0000313" key="4">
    <source>
        <dbReference type="Proteomes" id="UP000203768"/>
    </source>
</evidence>
<sequence>MNMVVGSSLIVAVLMLYLLIYIDSHSATHLDHFSLKIFKHVIEDLTNTTSRNTIISPMSIYTMLAFLGESADGDTRRQIETALGHNNDTDTDMKKILHNTNVENDFDEISLAKLNLVIVNDKFERLHILDDIAATDYGIDFVDISFDSKTSDLVNVLIRNKSHDRIVDAVDDVDFDVFKKMLLLDIVHFHGRWSVPFDKNKTVLMPFYDHDYRERIGFVEMMYSKYNYSITYMKNLESRIIELPYSPTVSMYLIMPIKGVTVNRVVDILTNITTLFDVIDDFNSIIEDYYDDYDGENQIICHIPKFVIENVNDFTDVLKNHFGIGDLFSESESQLPKLAVTPLHVSTLKQQTIIEIDEDGTVADAATISTFSDRIAIPMFTVNRPFIFFIVNKTSRIILFEGAYNGPTKMDFISN</sequence>
<dbReference type="Gene3D" id="2.30.39.10">
    <property type="entry name" value="Alpha-1-antitrypsin, domain 1"/>
    <property type="match status" value="1"/>
</dbReference>
<dbReference type="InterPro" id="IPR042178">
    <property type="entry name" value="Serpin_sf_1"/>
</dbReference>
<dbReference type="PROSITE" id="PS00284">
    <property type="entry name" value="SERPIN"/>
    <property type="match status" value="1"/>
</dbReference>
<dbReference type="PANTHER" id="PTHR11461:SF367">
    <property type="entry name" value="GH21475P-RELATED"/>
    <property type="match status" value="1"/>
</dbReference>
<proteinExistence type="inferred from homology"/>